<evidence type="ECO:0000313" key="9">
    <source>
        <dbReference type="Proteomes" id="UP000664293"/>
    </source>
</evidence>
<dbReference type="InterPro" id="IPR023171">
    <property type="entry name" value="Na/H_antiporter_dom_sf"/>
</dbReference>
<accession>A0ABS3E436</accession>
<dbReference type="HAMAP" id="MF_01844">
    <property type="entry name" value="NhaA"/>
    <property type="match status" value="1"/>
</dbReference>
<comment type="subcellular location">
    <subcellularLocation>
        <location evidence="1">Cell inner membrane</location>
        <topology evidence="1">Multi-pass membrane protein</topology>
    </subcellularLocation>
    <subcellularLocation>
        <location evidence="7">Cell membrane</location>
        <topology evidence="7">Multi-pass membrane protein</topology>
    </subcellularLocation>
</comment>
<comment type="function">
    <text evidence="7">Na(+)/H(+) antiporter that extrudes sodium in exchange for external protons.</text>
</comment>
<evidence type="ECO:0000256" key="7">
    <source>
        <dbReference type="HAMAP-Rule" id="MF_01844"/>
    </source>
</evidence>
<organism evidence="8 9">
    <name type="scientific">Microbulbifer salipaludis</name>
    <dbReference type="NCBI Taxonomy" id="187980"/>
    <lineage>
        <taxon>Bacteria</taxon>
        <taxon>Pseudomonadati</taxon>
        <taxon>Pseudomonadota</taxon>
        <taxon>Gammaproteobacteria</taxon>
        <taxon>Cellvibrionales</taxon>
        <taxon>Microbulbiferaceae</taxon>
        <taxon>Microbulbifer</taxon>
    </lineage>
</organism>
<feature type="transmembrane region" description="Helical" evidence="7">
    <location>
        <begin position="295"/>
        <end position="317"/>
    </location>
</feature>
<keyword evidence="4 7" id="KW-1133">Transmembrane helix</keyword>
<feature type="transmembrane region" description="Helical" evidence="7">
    <location>
        <begin position="184"/>
        <end position="203"/>
    </location>
</feature>
<feature type="transmembrane region" description="Helical" evidence="7">
    <location>
        <begin position="157"/>
        <end position="178"/>
    </location>
</feature>
<feature type="transmembrane region" description="Helical" evidence="7">
    <location>
        <begin position="260"/>
        <end position="283"/>
    </location>
</feature>
<evidence type="ECO:0000313" key="8">
    <source>
        <dbReference type="EMBL" id="MBN8430072.1"/>
    </source>
</evidence>
<evidence type="ECO:0000256" key="4">
    <source>
        <dbReference type="ARBA" id="ARBA00022989"/>
    </source>
</evidence>
<dbReference type="Proteomes" id="UP000664293">
    <property type="component" value="Unassembled WGS sequence"/>
</dbReference>
<keyword evidence="2 7" id="KW-1003">Cell membrane</keyword>
<reference evidence="8 9" key="1">
    <citation type="submission" date="2020-12" db="EMBL/GenBank/DDBJ databases">
        <title>Oil enriched cultivation method for isolating marine PHA-producing bacteria.</title>
        <authorList>
            <person name="Zheng W."/>
            <person name="Yu S."/>
            <person name="Huang Y."/>
        </authorList>
    </citation>
    <scope>NUCLEOTIDE SEQUENCE [LARGE SCALE GENOMIC DNA]</scope>
    <source>
        <strain evidence="8 9">SN0-2</strain>
    </source>
</reference>
<dbReference type="PANTHER" id="PTHR30341:SF0">
    <property type="entry name" value="NA(+)_H(+) ANTIPORTER NHAA"/>
    <property type="match status" value="1"/>
</dbReference>
<name>A0ABS3E436_9GAMM</name>
<dbReference type="NCBIfam" id="NF007111">
    <property type="entry name" value="PRK09560.1"/>
    <property type="match status" value="1"/>
</dbReference>
<keyword evidence="7" id="KW-0050">Antiport</keyword>
<keyword evidence="3 7" id="KW-0812">Transmembrane</keyword>
<dbReference type="PANTHER" id="PTHR30341">
    <property type="entry name" value="SODIUM ION/PROTON ANTIPORTER NHAA-RELATED"/>
    <property type="match status" value="1"/>
</dbReference>
<sequence>MKLNTSSIQRFFQMEAAGGILLIVAALVAILLANSPLEPFYALLLQTPVEITIGEFSIDKPLLLWINDGLMAVFFFMIGLELKREMMEGELSSPSQVILPGIGAIGGMLFPALIYVAFNWDQPQALQGWAIPSATDIAFALGVLSLLGPSVPRAAKVFLASLAIFDDVGAIIIIAVFYTDNISMLALSVAGSCLLVLSLMKLAGVEHRRAYFLVGLVMWASMLKSGVHATLAGVLLAMFIPMQSRKHPGRSPLRELEHGIHPIVTFMILPVFAFANAGVTFGATGSQYLLHGVPVGIALGLFLGNQLGIFSLCWLAVRLGWTQLPKDMNWLMLYGVAMLCGIGFTMSLFIGSLAFEQSGIDRFFDERIGILAGSLMSGVAGYLVLRYALRKRAEATSILAGHEGYPNGVTR</sequence>
<feature type="transmembrane region" description="Helical" evidence="7">
    <location>
        <begin position="129"/>
        <end position="148"/>
    </location>
</feature>
<feature type="transmembrane region" description="Helical" evidence="7">
    <location>
        <begin position="367"/>
        <end position="389"/>
    </location>
</feature>
<keyword evidence="7" id="KW-0406">Ion transport</keyword>
<evidence type="ECO:0000256" key="6">
    <source>
        <dbReference type="ARBA" id="ARBA00023201"/>
    </source>
</evidence>
<keyword evidence="7" id="KW-0915">Sodium</keyword>
<dbReference type="InterPro" id="IPR004670">
    <property type="entry name" value="NhaA"/>
</dbReference>
<comment type="catalytic activity">
    <reaction evidence="7">
        <text>Na(+)(in) + 2 H(+)(out) = Na(+)(out) + 2 H(+)(in)</text>
        <dbReference type="Rhea" id="RHEA:29251"/>
        <dbReference type="ChEBI" id="CHEBI:15378"/>
        <dbReference type="ChEBI" id="CHEBI:29101"/>
    </reaction>
</comment>
<dbReference type="Pfam" id="PF06965">
    <property type="entry name" value="Na_H_antiport_1"/>
    <property type="match status" value="1"/>
</dbReference>
<keyword evidence="7" id="KW-0813">Transport</keyword>
<protein>
    <recommendedName>
        <fullName evidence="7">Na(+)/H(+) antiporter NhaA</fullName>
    </recommendedName>
    <alternativeName>
        <fullName evidence="7">Sodium/proton antiporter NhaA</fullName>
    </alternativeName>
</protein>
<keyword evidence="6 7" id="KW-0739">Sodium transport</keyword>
<dbReference type="NCBIfam" id="NF007112">
    <property type="entry name" value="PRK09561.1"/>
    <property type="match status" value="1"/>
</dbReference>
<gene>
    <name evidence="7 8" type="primary">nhaA</name>
    <name evidence="8" type="ORF">JF535_04305</name>
</gene>
<feature type="transmembrane region" description="Helical" evidence="7">
    <location>
        <begin position="329"/>
        <end position="355"/>
    </location>
</feature>
<dbReference type="EMBL" id="JAEKJR010000001">
    <property type="protein sequence ID" value="MBN8430072.1"/>
    <property type="molecule type" value="Genomic_DNA"/>
</dbReference>
<feature type="transmembrane region" description="Helical" evidence="7">
    <location>
        <begin position="97"/>
        <end position="117"/>
    </location>
</feature>
<comment type="caution">
    <text evidence="8">The sequence shown here is derived from an EMBL/GenBank/DDBJ whole genome shotgun (WGS) entry which is preliminary data.</text>
</comment>
<dbReference type="Gene3D" id="1.20.1530.10">
    <property type="entry name" value="Na+/H+ antiporter like domain"/>
    <property type="match status" value="1"/>
</dbReference>
<proteinExistence type="inferred from homology"/>
<feature type="transmembrane region" description="Helical" evidence="7">
    <location>
        <begin position="12"/>
        <end position="33"/>
    </location>
</feature>
<keyword evidence="9" id="KW-1185">Reference proteome</keyword>
<evidence type="ECO:0000256" key="3">
    <source>
        <dbReference type="ARBA" id="ARBA00022692"/>
    </source>
</evidence>
<feature type="transmembrane region" description="Helical" evidence="7">
    <location>
        <begin position="210"/>
        <end position="240"/>
    </location>
</feature>
<evidence type="ECO:0000256" key="5">
    <source>
        <dbReference type="ARBA" id="ARBA00023136"/>
    </source>
</evidence>
<comment type="similarity">
    <text evidence="7">Belongs to the NhaA Na(+)/H(+) (TC 2.A.33) antiporter family.</text>
</comment>
<dbReference type="NCBIfam" id="TIGR00773">
    <property type="entry name" value="NhaA"/>
    <property type="match status" value="1"/>
</dbReference>
<evidence type="ECO:0000256" key="2">
    <source>
        <dbReference type="ARBA" id="ARBA00022475"/>
    </source>
</evidence>
<evidence type="ECO:0000256" key="1">
    <source>
        <dbReference type="ARBA" id="ARBA00004429"/>
    </source>
</evidence>
<feature type="transmembrane region" description="Helical" evidence="7">
    <location>
        <begin position="62"/>
        <end position="82"/>
    </location>
</feature>
<keyword evidence="5 7" id="KW-0472">Membrane</keyword>